<dbReference type="OMA" id="AQCRIDE"/>
<keyword evidence="4" id="KW-1185">Reference proteome</keyword>
<dbReference type="EMBL" id="KB467831">
    <property type="protein sequence ID" value="PCH33461.1"/>
    <property type="molecule type" value="Genomic_DNA"/>
</dbReference>
<dbReference type="PANTHER" id="PTHR35897:SF1">
    <property type="entry name" value="METHYLTRANSFERASE AUSD"/>
    <property type="match status" value="1"/>
</dbReference>
<proteinExistence type="predicted"/>
<dbReference type="InterPro" id="IPR051654">
    <property type="entry name" value="Meroterpenoid_MTases"/>
</dbReference>
<evidence type="ECO:0008006" key="5">
    <source>
        <dbReference type="Google" id="ProtNLM"/>
    </source>
</evidence>
<evidence type="ECO:0000256" key="2">
    <source>
        <dbReference type="ARBA" id="ARBA00022691"/>
    </source>
</evidence>
<dbReference type="Proteomes" id="UP000218811">
    <property type="component" value="Unassembled WGS sequence"/>
</dbReference>
<dbReference type="GO" id="GO:0016740">
    <property type="term" value="F:transferase activity"/>
    <property type="evidence" value="ECO:0007669"/>
    <property type="project" value="UniProtKB-KW"/>
</dbReference>
<dbReference type="AlphaFoldDB" id="A0A2H3IUS6"/>
<dbReference type="OrthoDB" id="2094832at2759"/>
<evidence type="ECO:0000313" key="4">
    <source>
        <dbReference type="Proteomes" id="UP000218811"/>
    </source>
</evidence>
<gene>
    <name evidence="3" type="ORF">WOLCODRAFT_61989</name>
</gene>
<organism evidence="3 4">
    <name type="scientific">Wolfiporia cocos (strain MD-104)</name>
    <name type="common">Brown rot fungus</name>
    <dbReference type="NCBI Taxonomy" id="742152"/>
    <lineage>
        <taxon>Eukaryota</taxon>
        <taxon>Fungi</taxon>
        <taxon>Dikarya</taxon>
        <taxon>Basidiomycota</taxon>
        <taxon>Agaricomycotina</taxon>
        <taxon>Agaricomycetes</taxon>
        <taxon>Polyporales</taxon>
        <taxon>Phaeolaceae</taxon>
        <taxon>Wolfiporia</taxon>
    </lineage>
</organism>
<dbReference type="STRING" id="742152.A0A2H3IUS6"/>
<sequence>FPVEGAIGSDIHPEFWQFGHELFRTSKEAFPAHFIPGDALNPEFLKPVPPFCAPPAGSMPVISSLTTLTPLHGRISAIHASAFFHLFDEARQLQLAKSLAGLLSPEPGSVIFGAHGGLQEKGFRQRSRVTDASSLMFCHSPDSWAQLWESEVFEKGTVKVEVVLTEVKHERLTFLEGGVWHQLKWSVMRL</sequence>
<evidence type="ECO:0000313" key="3">
    <source>
        <dbReference type="EMBL" id="PCH33461.1"/>
    </source>
</evidence>
<keyword evidence="1" id="KW-0808">Transferase</keyword>
<protein>
    <recommendedName>
        <fullName evidence="5">Methyltransferase type 11 domain-containing protein</fullName>
    </recommendedName>
</protein>
<keyword evidence="2" id="KW-0949">S-adenosyl-L-methionine</keyword>
<name>A0A2H3IUS6_WOLCO</name>
<dbReference type="PANTHER" id="PTHR35897">
    <property type="entry name" value="METHYLTRANSFERASE AUSD"/>
    <property type="match status" value="1"/>
</dbReference>
<reference evidence="3 4" key="1">
    <citation type="journal article" date="2012" name="Science">
        <title>The Paleozoic origin of enzymatic lignin decomposition reconstructed from 31 fungal genomes.</title>
        <authorList>
            <person name="Floudas D."/>
            <person name="Binder M."/>
            <person name="Riley R."/>
            <person name="Barry K."/>
            <person name="Blanchette R.A."/>
            <person name="Henrissat B."/>
            <person name="Martinez A.T."/>
            <person name="Otillar R."/>
            <person name="Spatafora J.W."/>
            <person name="Yadav J.S."/>
            <person name="Aerts A."/>
            <person name="Benoit I."/>
            <person name="Boyd A."/>
            <person name="Carlson A."/>
            <person name="Copeland A."/>
            <person name="Coutinho P.M."/>
            <person name="de Vries R.P."/>
            <person name="Ferreira P."/>
            <person name="Findley K."/>
            <person name="Foster B."/>
            <person name="Gaskell J."/>
            <person name="Glotzer D."/>
            <person name="Gorecki P."/>
            <person name="Heitman J."/>
            <person name="Hesse C."/>
            <person name="Hori C."/>
            <person name="Igarashi K."/>
            <person name="Jurgens J.A."/>
            <person name="Kallen N."/>
            <person name="Kersten P."/>
            <person name="Kohler A."/>
            <person name="Kuees U."/>
            <person name="Kumar T.K.A."/>
            <person name="Kuo A."/>
            <person name="LaButti K."/>
            <person name="Larrondo L.F."/>
            <person name="Lindquist E."/>
            <person name="Ling A."/>
            <person name="Lombard V."/>
            <person name="Lucas S."/>
            <person name="Lundell T."/>
            <person name="Martin R."/>
            <person name="McLaughlin D.J."/>
            <person name="Morgenstern I."/>
            <person name="Morin E."/>
            <person name="Murat C."/>
            <person name="Nagy L.G."/>
            <person name="Nolan M."/>
            <person name="Ohm R.A."/>
            <person name="Patyshakuliyeva A."/>
            <person name="Rokas A."/>
            <person name="Ruiz-Duenas F.J."/>
            <person name="Sabat G."/>
            <person name="Salamov A."/>
            <person name="Samejima M."/>
            <person name="Schmutz J."/>
            <person name="Slot J.C."/>
            <person name="St John F."/>
            <person name="Stenlid J."/>
            <person name="Sun H."/>
            <person name="Sun S."/>
            <person name="Syed K."/>
            <person name="Tsang A."/>
            <person name="Wiebenga A."/>
            <person name="Young D."/>
            <person name="Pisabarro A."/>
            <person name="Eastwood D.C."/>
            <person name="Martin F."/>
            <person name="Cullen D."/>
            <person name="Grigoriev I.V."/>
            <person name="Hibbett D.S."/>
        </authorList>
    </citation>
    <scope>NUCLEOTIDE SEQUENCE [LARGE SCALE GENOMIC DNA]</scope>
    <source>
        <strain evidence="3 4">MD-104</strain>
    </source>
</reference>
<feature type="non-terminal residue" evidence="3">
    <location>
        <position position="1"/>
    </location>
</feature>
<evidence type="ECO:0000256" key="1">
    <source>
        <dbReference type="ARBA" id="ARBA00022679"/>
    </source>
</evidence>
<accession>A0A2H3IUS6</accession>